<reference evidence="2" key="1">
    <citation type="submission" date="2019-12" db="EMBL/GenBank/DDBJ databases">
        <title>Clostridiaceae gen. nov. sp. nov., isolated from sediment in Xinjiang, China.</title>
        <authorList>
            <person name="Zhang R."/>
        </authorList>
    </citation>
    <scope>NUCLEOTIDE SEQUENCE</scope>
    <source>
        <strain evidence="2">D2Q-11</strain>
    </source>
</reference>
<dbReference type="Proteomes" id="UP000724672">
    <property type="component" value="Unassembled WGS sequence"/>
</dbReference>
<proteinExistence type="predicted"/>
<feature type="domain" description="DUF7852" evidence="1">
    <location>
        <begin position="12"/>
        <end position="124"/>
    </location>
</feature>
<dbReference type="InterPro" id="IPR057174">
    <property type="entry name" value="DUF7852"/>
</dbReference>
<sequence>MVYKNKKDVSIVYNNHEQKNNKCGKTKCVEVNGIRSDTLTECDNNPVTVDGITRGVVAKIPVVLAELTLQVNLDSIIDLPEPAIEIKDIKKRVKVTQCLLLQNTNVLFIKGFIRKNIDYSTRDCSNSIGICGDLKHCTVDVPFSCTTSLTFNGTAPAPVINNNRQEFEYFRQEDISGPGFADKDKLLSGDLSEFNQLSQEFFNELPYCELIRSRIVDFNEYLNRRKPYYGEVPFEEKEFMEIEEKTVLELTIKVLQKRQVEIPATVVASELDC</sequence>
<evidence type="ECO:0000313" key="2">
    <source>
        <dbReference type="EMBL" id="MBS4536843.1"/>
    </source>
</evidence>
<comment type="caution">
    <text evidence="2">The sequence shown here is derived from an EMBL/GenBank/DDBJ whole genome shotgun (WGS) entry which is preliminary data.</text>
</comment>
<gene>
    <name evidence="2" type="ORF">GOQ27_00115</name>
</gene>
<organism evidence="2 3">
    <name type="scientific">Anaeromonas frigoriresistens</name>
    <dbReference type="NCBI Taxonomy" id="2683708"/>
    <lineage>
        <taxon>Bacteria</taxon>
        <taxon>Bacillati</taxon>
        <taxon>Bacillota</taxon>
        <taxon>Tissierellia</taxon>
        <taxon>Tissierellales</taxon>
        <taxon>Thermohalobacteraceae</taxon>
        <taxon>Anaeromonas</taxon>
    </lineage>
</organism>
<dbReference type="NCBIfam" id="NF045794">
    <property type="entry name" value="CsxC_fam"/>
    <property type="match status" value="1"/>
</dbReference>
<name>A0A942Z743_9FIRM</name>
<dbReference type="Pfam" id="PF25250">
    <property type="entry name" value="DUF7852"/>
    <property type="match status" value="1"/>
</dbReference>
<protein>
    <recommendedName>
        <fullName evidence="1">DUF7852 domain-containing protein</fullName>
    </recommendedName>
</protein>
<evidence type="ECO:0000313" key="3">
    <source>
        <dbReference type="Proteomes" id="UP000724672"/>
    </source>
</evidence>
<keyword evidence="3" id="KW-1185">Reference proteome</keyword>
<dbReference type="AlphaFoldDB" id="A0A942Z743"/>
<dbReference type="EMBL" id="WSFT01000004">
    <property type="protein sequence ID" value="MBS4536843.1"/>
    <property type="molecule type" value="Genomic_DNA"/>
</dbReference>
<evidence type="ECO:0000259" key="1">
    <source>
        <dbReference type="Pfam" id="PF25250"/>
    </source>
</evidence>
<accession>A0A942Z743</accession>
<dbReference type="InterPro" id="IPR054845">
    <property type="entry name" value="Exosporium_prot_C"/>
</dbReference>